<dbReference type="Gene3D" id="4.10.60.10">
    <property type="entry name" value="Zinc finger, CCHC-type"/>
    <property type="match status" value="1"/>
</dbReference>
<dbReference type="AlphaFoldDB" id="A0AAW1IKF9"/>
<keyword evidence="4" id="KW-1185">Reference proteome</keyword>
<dbReference type="GO" id="GO:0003676">
    <property type="term" value="F:nucleic acid binding"/>
    <property type="evidence" value="ECO:0007669"/>
    <property type="project" value="InterPro"/>
</dbReference>
<evidence type="ECO:0000256" key="1">
    <source>
        <dbReference type="PROSITE-ProRule" id="PRU00047"/>
    </source>
</evidence>
<dbReference type="SUPFAM" id="SSF57756">
    <property type="entry name" value="Retrovirus zinc finger-like domains"/>
    <property type="match status" value="1"/>
</dbReference>
<feature type="domain" description="CCHC-type" evidence="2">
    <location>
        <begin position="84"/>
        <end position="99"/>
    </location>
</feature>
<dbReference type="Pfam" id="PF00098">
    <property type="entry name" value="zf-CCHC"/>
    <property type="match status" value="1"/>
</dbReference>
<evidence type="ECO:0000313" key="4">
    <source>
        <dbReference type="Proteomes" id="UP001443914"/>
    </source>
</evidence>
<evidence type="ECO:0000313" key="3">
    <source>
        <dbReference type="EMBL" id="KAK9689925.1"/>
    </source>
</evidence>
<protein>
    <recommendedName>
        <fullName evidence="2">CCHC-type domain-containing protein</fullName>
    </recommendedName>
</protein>
<dbReference type="InterPro" id="IPR001878">
    <property type="entry name" value="Znf_CCHC"/>
</dbReference>
<dbReference type="InterPro" id="IPR012340">
    <property type="entry name" value="NA-bd_OB-fold"/>
</dbReference>
<organism evidence="3 4">
    <name type="scientific">Saponaria officinalis</name>
    <name type="common">Common soapwort</name>
    <name type="synonym">Lychnis saponaria</name>
    <dbReference type="NCBI Taxonomy" id="3572"/>
    <lineage>
        <taxon>Eukaryota</taxon>
        <taxon>Viridiplantae</taxon>
        <taxon>Streptophyta</taxon>
        <taxon>Embryophyta</taxon>
        <taxon>Tracheophyta</taxon>
        <taxon>Spermatophyta</taxon>
        <taxon>Magnoliopsida</taxon>
        <taxon>eudicotyledons</taxon>
        <taxon>Gunneridae</taxon>
        <taxon>Pentapetalae</taxon>
        <taxon>Caryophyllales</taxon>
        <taxon>Caryophyllaceae</taxon>
        <taxon>Caryophylleae</taxon>
        <taxon>Saponaria</taxon>
    </lineage>
</organism>
<dbReference type="InterPro" id="IPR053234">
    <property type="entry name" value="RPM1_Interactor"/>
</dbReference>
<dbReference type="PANTHER" id="PTHR33443">
    <property type="entry name" value="ZGC:112980"/>
    <property type="match status" value="1"/>
</dbReference>
<dbReference type="SMART" id="SM00343">
    <property type="entry name" value="ZnF_C2HC"/>
    <property type="match status" value="2"/>
</dbReference>
<dbReference type="PROSITE" id="PS50158">
    <property type="entry name" value="ZF_CCHC"/>
    <property type="match status" value="2"/>
</dbReference>
<keyword evidence="1" id="KW-0479">Metal-binding</keyword>
<sequence>MADSHLGRKPTRKQNKYTGIMKWLDTEGIGYIITGEIEVFVTPNSISPKTAPIKQGDKVRYRLKTRNSNFRYEADDVSRCGNECNRCLRTGHLSFNCPENVKYYWVNCYKCGLIGHYANNCDQKFYGFFSDERKYSGGFVRRRCNCEFGCWSSLFGGSCRKFEIYKKSMNNKFEFGFDYSLVLGSFGVYWPPLTKEMYYDDDDDDDDDDDNDDGVELRYVVCVKKGDDVKKVEDVEDCFILEYDPNELPKLENLSLCDNSHDDDDDLCILAHKGKVACRDYPHPRHICATYSFDKTPHESHCNMCYCYICDVPAPCKQWTNVSTERLLSHCHASDDIQFWRSERKLALMRVGMYQLRS</sequence>
<dbReference type="Proteomes" id="UP001443914">
    <property type="component" value="Unassembled WGS sequence"/>
</dbReference>
<accession>A0AAW1IKF9</accession>
<comment type="caution">
    <text evidence="3">The sequence shown here is derived from an EMBL/GenBank/DDBJ whole genome shotgun (WGS) entry which is preliminary data.</text>
</comment>
<reference evidence="3" key="1">
    <citation type="submission" date="2024-03" db="EMBL/GenBank/DDBJ databases">
        <title>WGS assembly of Saponaria officinalis var. Norfolk2.</title>
        <authorList>
            <person name="Jenkins J."/>
            <person name="Shu S."/>
            <person name="Grimwood J."/>
            <person name="Barry K."/>
            <person name="Goodstein D."/>
            <person name="Schmutz J."/>
            <person name="Leebens-Mack J."/>
            <person name="Osbourn A."/>
        </authorList>
    </citation>
    <scope>NUCLEOTIDE SEQUENCE [LARGE SCALE GENOMIC DNA]</scope>
    <source>
        <strain evidence="3">JIC</strain>
    </source>
</reference>
<dbReference type="PANTHER" id="PTHR33443:SF30">
    <property type="entry name" value="SARCOSINE DEHYDROGENASE-2C PROTEIN"/>
    <property type="match status" value="1"/>
</dbReference>
<proteinExistence type="predicted"/>
<dbReference type="EMBL" id="JBDFQZ010000009">
    <property type="protein sequence ID" value="KAK9689925.1"/>
    <property type="molecule type" value="Genomic_DNA"/>
</dbReference>
<dbReference type="Gene3D" id="2.40.50.140">
    <property type="entry name" value="Nucleic acid-binding proteins"/>
    <property type="match status" value="1"/>
</dbReference>
<keyword evidence="1" id="KW-0863">Zinc-finger</keyword>
<gene>
    <name evidence="3" type="ORF">RND81_09G091400</name>
</gene>
<dbReference type="GO" id="GO:0008270">
    <property type="term" value="F:zinc ion binding"/>
    <property type="evidence" value="ECO:0007669"/>
    <property type="project" value="UniProtKB-KW"/>
</dbReference>
<feature type="domain" description="CCHC-type" evidence="2">
    <location>
        <begin position="108"/>
        <end position="123"/>
    </location>
</feature>
<name>A0AAW1IKF9_SAPOF</name>
<keyword evidence="1" id="KW-0862">Zinc</keyword>
<dbReference type="InterPro" id="IPR036875">
    <property type="entry name" value="Znf_CCHC_sf"/>
</dbReference>
<evidence type="ECO:0000259" key="2">
    <source>
        <dbReference type="PROSITE" id="PS50158"/>
    </source>
</evidence>